<gene>
    <name evidence="4" type="ORF">DCF17_01780</name>
</gene>
<dbReference type="PROSITE" id="PS50801">
    <property type="entry name" value="STAS"/>
    <property type="match status" value="1"/>
</dbReference>
<dbReference type="Gene3D" id="3.30.750.24">
    <property type="entry name" value="STAS domain"/>
    <property type="match status" value="1"/>
</dbReference>
<dbReference type="InterPro" id="IPR003658">
    <property type="entry name" value="Anti-sigma_ant"/>
</dbReference>
<name>A0A2W4WLE9_9CYAN</name>
<dbReference type="InterPro" id="IPR002645">
    <property type="entry name" value="STAS_dom"/>
</dbReference>
<evidence type="ECO:0000256" key="2">
    <source>
        <dbReference type="RuleBase" id="RU003749"/>
    </source>
</evidence>
<dbReference type="SUPFAM" id="SSF52091">
    <property type="entry name" value="SpoIIaa-like"/>
    <property type="match status" value="1"/>
</dbReference>
<reference evidence="5" key="1">
    <citation type="submission" date="2018-04" db="EMBL/GenBank/DDBJ databases">
        <authorList>
            <person name="Cornet L."/>
        </authorList>
    </citation>
    <scope>NUCLEOTIDE SEQUENCE [LARGE SCALE GENOMIC DNA]</scope>
</reference>
<feature type="domain" description="STAS" evidence="3">
    <location>
        <begin position="1"/>
        <end position="108"/>
    </location>
</feature>
<dbReference type="EMBL" id="QBMN01000007">
    <property type="protein sequence ID" value="PZO45350.1"/>
    <property type="molecule type" value="Genomic_DNA"/>
</dbReference>
<organism evidence="4 5">
    <name type="scientific">Shackletoniella antarctica</name>
    <dbReference type="NCBI Taxonomy" id="268115"/>
    <lineage>
        <taxon>Bacteria</taxon>
        <taxon>Bacillati</taxon>
        <taxon>Cyanobacteriota</taxon>
        <taxon>Cyanophyceae</taxon>
        <taxon>Oculatellales</taxon>
        <taxon>Oculatellaceae</taxon>
        <taxon>Shackletoniella</taxon>
    </lineage>
</organism>
<reference evidence="4 5" key="2">
    <citation type="submission" date="2018-06" db="EMBL/GenBank/DDBJ databases">
        <title>Metagenomic assembly of (sub)arctic Cyanobacteria and their associated microbiome from non-axenic cultures.</title>
        <authorList>
            <person name="Baurain D."/>
        </authorList>
    </citation>
    <scope>NUCLEOTIDE SEQUENCE [LARGE SCALE GENOMIC DNA]</scope>
    <source>
        <strain evidence="4">ULC041bin1</strain>
    </source>
</reference>
<dbReference type="PANTHER" id="PTHR33495:SF2">
    <property type="entry name" value="ANTI-SIGMA FACTOR ANTAGONIST TM_1081-RELATED"/>
    <property type="match status" value="1"/>
</dbReference>
<dbReference type="PANTHER" id="PTHR33495">
    <property type="entry name" value="ANTI-SIGMA FACTOR ANTAGONIST TM_1081-RELATED-RELATED"/>
    <property type="match status" value="1"/>
</dbReference>
<sequence>MQTMSKEMAIFQAQGSINASNAQDFQGSLMQQIQSDRACGLFVDMSQVESLDSAGLISLVSALKHARQLQKRLCLYSVPPAIRIVFELTQLDRAFELVDELPQALPMAA</sequence>
<proteinExistence type="inferred from homology"/>
<dbReference type="Pfam" id="PF01740">
    <property type="entry name" value="STAS"/>
    <property type="match status" value="1"/>
</dbReference>
<accession>A0A2W4WLE9</accession>
<evidence type="ECO:0000313" key="4">
    <source>
        <dbReference type="EMBL" id="PZO45350.1"/>
    </source>
</evidence>
<dbReference type="NCBIfam" id="TIGR00377">
    <property type="entry name" value="ant_ant_sig"/>
    <property type="match status" value="1"/>
</dbReference>
<dbReference type="AlphaFoldDB" id="A0A2W4WLE9"/>
<dbReference type="Proteomes" id="UP000249081">
    <property type="component" value="Unassembled WGS sequence"/>
</dbReference>
<comment type="caution">
    <text evidence="4">The sequence shown here is derived from an EMBL/GenBank/DDBJ whole genome shotgun (WGS) entry which is preliminary data.</text>
</comment>
<comment type="similarity">
    <text evidence="1 2">Belongs to the anti-sigma-factor antagonist family.</text>
</comment>
<evidence type="ECO:0000259" key="3">
    <source>
        <dbReference type="PROSITE" id="PS50801"/>
    </source>
</evidence>
<dbReference type="InterPro" id="IPR036513">
    <property type="entry name" value="STAS_dom_sf"/>
</dbReference>
<dbReference type="GO" id="GO:0043856">
    <property type="term" value="F:anti-sigma factor antagonist activity"/>
    <property type="evidence" value="ECO:0007669"/>
    <property type="project" value="InterPro"/>
</dbReference>
<evidence type="ECO:0000256" key="1">
    <source>
        <dbReference type="ARBA" id="ARBA00009013"/>
    </source>
</evidence>
<dbReference type="CDD" id="cd07043">
    <property type="entry name" value="STAS_anti-anti-sigma_factors"/>
    <property type="match status" value="1"/>
</dbReference>
<protein>
    <recommendedName>
        <fullName evidence="2">Anti-sigma factor antagonist</fullName>
    </recommendedName>
</protein>
<evidence type="ECO:0000313" key="5">
    <source>
        <dbReference type="Proteomes" id="UP000249081"/>
    </source>
</evidence>